<evidence type="ECO:0000256" key="5">
    <source>
        <dbReference type="PIRSR" id="PIRSR000349-1"/>
    </source>
</evidence>
<dbReference type="GO" id="GO:0004784">
    <property type="term" value="F:superoxide dismutase activity"/>
    <property type="evidence" value="ECO:0007669"/>
    <property type="project" value="UniProtKB-EC"/>
</dbReference>
<evidence type="ECO:0000313" key="9">
    <source>
        <dbReference type="EMBL" id="KPJ62342.1"/>
    </source>
</evidence>
<dbReference type="Gene3D" id="3.55.40.20">
    <property type="entry name" value="Iron/manganese superoxide dismutase, C-terminal domain"/>
    <property type="match status" value="1"/>
</dbReference>
<dbReference type="Gene3D" id="1.10.287.990">
    <property type="entry name" value="Fe,Mn superoxide dismutase (SOD) domain"/>
    <property type="match status" value="1"/>
</dbReference>
<dbReference type="PRINTS" id="PR01703">
    <property type="entry name" value="MNSODISMTASE"/>
</dbReference>
<feature type="binding site" evidence="5">
    <location>
        <position position="75"/>
    </location>
    <ligand>
        <name>Mn(2+)</name>
        <dbReference type="ChEBI" id="CHEBI:29035"/>
    </ligand>
</feature>
<dbReference type="GO" id="GO:0046872">
    <property type="term" value="F:metal ion binding"/>
    <property type="evidence" value="ECO:0007669"/>
    <property type="project" value="UniProtKB-KW"/>
</dbReference>
<evidence type="ECO:0000313" key="10">
    <source>
        <dbReference type="Proteomes" id="UP000052020"/>
    </source>
</evidence>
<dbReference type="PIRSF" id="PIRSF000349">
    <property type="entry name" value="SODismutase"/>
    <property type="match status" value="1"/>
</dbReference>
<dbReference type="InterPro" id="IPR036314">
    <property type="entry name" value="SOD_C_sf"/>
</dbReference>
<dbReference type="PANTHER" id="PTHR11404">
    <property type="entry name" value="SUPEROXIDE DISMUTASE 2"/>
    <property type="match status" value="1"/>
</dbReference>
<evidence type="ECO:0000256" key="1">
    <source>
        <dbReference type="ARBA" id="ARBA00008714"/>
    </source>
</evidence>
<dbReference type="Pfam" id="PF02777">
    <property type="entry name" value="Sod_Fe_C"/>
    <property type="match status" value="1"/>
</dbReference>
<comment type="catalytic activity">
    <reaction evidence="6">
        <text>2 superoxide + 2 H(+) = H2O2 + O2</text>
        <dbReference type="Rhea" id="RHEA:20696"/>
        <dbReference type="ChEBI" id="CHEBI:15378"/>
        <dbReference type="ChEBI" id="CHEBI:15379"/>
        <dbReference type="ChEBI" id="CHEBI:16240"/>
        <dbReference type="ChEBI" id="CHEBI:18421"/>
        <dbReference type="EC" id="1.15.1.1"/>
    </reaction>
</comment>
<gene>
    <name evidence="9" type="ORF">AMK68_05065</name>
</gene>
<accession>A0A0S7XIV2</accession>
<keyword evidence="4 6" id="KW-0560">Oxidoreductase</keyword>
<evidence type="ECO:0000259" key="8">
    <source>
        <dbReference type="Pfam" id="PF02777"/>
    </source>
</evidence>
<protein>
    <recommendedName>
        <fullName evidence="2 6">Superoxide dismutase</fullName>
        <ecNumber evidence="2 6">1.15.1.1</ecNumber>
    </recommendedName>
</protein>
<feature type="domain" description="Manganese/iron superoxide dismutase N-terminal" evidence="7">
    <location>
        <begin position="3"/>
        <end position="83"/>
    </location>
</feature>
<dbReference type="InterPro" id="IPR050265">
    <property type="entry name" value="Fe/Mn_Superoxide_Dismutase"/>
</dbReference>
<evidence type="ECO:0000256" key="3">
    <source>
        <dbReference type="ARBA" id="ARBA00022723"/>
    </source>
</evidence>
<comment type="caution">
    <text evidence="9">The sequence shown here is derived from an EMBL/GenBank/DDBJ whole genome shotgun (WGS) entry which is preliminary data.</text>
</comment>
<keyword evidence="3 5" id="KW-0479">Metal-binding</keyword>
<evidence type="ECO:0000256" key="6">
    <source>
        <dbReference type="RuleBase" id="RU000414"/>
    </source>
</evidence>
<dbReference type="PATRIC" id="fig|1704032.3.peg.915"/>
<dbReference type="Pfam" id="PF00081">
    <property type="entry name" value="Sod_Fe_N"/>
    <property type="match status" value="1"/>
</dbReference>
<feature type="binding site" evidence="5">
    <location>
        <position position="27"/>
    </location>
    <ligand>
        <name>Mn(2+)</name>
        <dbReference type="ChEBI" id="CHEBI:29035"/>
    </ligand>
</feature>
<dbReference type="PANTHER" id="PTHR11404:SF6">
    <property type="entry name" value="SUPEROXIDE DISMUTASE [MN], MITOCHONDRIAL"/>
    <property type="match status" value="1"/>
</dbReference>
<dbReference type="EMBL" id="LIZY01000120">
    <property type="protein sequence ID" value="KPJ62342.1"/>
    <property type="molecule type" value="Genomic_DNA"/>
</dbReference>
<dbReference type="FunFam" id="3.55.40.20:FF:000004">
    <property type="entry name" value="Superoxide dismutase [Fe]"/>
    <property type="match status" value="1"/>
</dbReference>
<sequence length="201" mass="22472">MAHELPPLPYGYDALEPHYDEATLRLHHDKHHAAYVKGLNAAEERLATMLKSEDFAAVQSVCPALAFHGSGHILHSIFWSNMKPGGGGEPKGELGEAIAKQFGSAESFTKLFLAATNAVEGSGWGVLAYRPTDDALVVLQAEKHQNLTQWGVIPLLVLDVWEHAYYLKYQNERPRWTAAFMEHLVNWDNVAERFRAARRKG</sequence>
<dbReference type="Proteomes" id="UP000052020">
    <property type="component" value="Unassembled WGS sequence"/>
</dbReference>
<feature type="binding site" evidence="5">
    <location>
        <position position="163"/>
    </location>
    <ligand>
        <name>Mn(2+)</name>
        <dbReference type="ChEBI" id="CHEBI:29035"/>
    </ligand>
</feature>
<dbReference type="InterPro" id="IPR019831">
    <property type="entry name" value="Mn/Fe_SOD_N"/>
</dbReference>
<feature type="domain" description="Manganese/iron superoxide dismutase C-terminal" evidence="8">
    <location>
        <begin position="90"/>
        <end position="193"/>
    </location>
</feature>
<comment type="function">
    <text evidence="6">Destroys radicals which are normally produced within the cells and which are toxic to biological systems.</text>
</comment>
<evidence type="ECO:0000256" key="4">
    <source>
        <dbReference type="ARBA" id="ARBA00023002"/>
    </source>
</evidence>
<dbReference type="InterPro" id="IPR019832">
    <property type="entry name" value="Mn/Fe_SOD_C"/>
</dbReference>
<dbReference type="AlphaFoldDB" id="A0A0S7XIV2"/>
<dbReference type="FunFam" id="1.10.287.990:FF:000001">
    <property type="entry name" value="Superoxide dismutase"/>
    <property type="match status" value="1"/>
</dbReference>
<evidence type="ECO:0000259" key="7">
    <source>
        <dbReference type="Pfam" id="PF00081"/>
    </source>
</evidence>
<dbReference type="EC" id="1.15.1.1" evidence="2 6"/>
<dbReference type="SUPFAM" id="SSF54719">
    <property type="entry name" value="Fe,Mn superoxide dismutase (SOD), C-terminal domain"/>
    <property type="match status" value="1"/>
</dbReference>
<proteinExistence type="inferred from homology"/>
<dbReference type="InterPro" id="IPR001189">
    <property type="entry name" value="Mn/Fe_SOD"/>
</dbReference>
<name>A0A0S7XIV2_9BACT</name>
<reference evidence="9 10" key="1">
    <citation type="journal article" date="2015" name="Microbiome">
        <title>Genomic resolution of linkages in carbon, nitrogen, and sulfur cycling among widespread estuary sediment bacteria.</title>
        <authorList>
            <person name="Baker B.J."/>
            <person name="Lazar C.S."/>
            <person name="Teske A.P."/>
            <person name="Dick G.J."/>
        </authorList>
    </citation>
    <scope>NUCLEOTIDE SEQUENCE [LARGE SCALE GENOMIC DNA]</scope>
    <source>
        <strain evidence="9">DG_56</strain>
    </source>
</reference>
<dbReference type="InterPro" id="IPR036324">
    <property type="entry name" value="Mn/Fe_SOD_N_sf"/>
</dbReference>
<evidence type="ECO:0000256" key="2">
    <source>
        <dbReference type="ARBA" id="ARBA00012682"/>
    </source>
</evidence>
<dbReference type="InterPro" id="IPR019833">
    <property type="entry name" value="Mn/Fe_SOD_BS"/>
</dbReference>
<organism evidence="9 10">
    <name type="scientific">candidate division KD3-62 bacterium DG_56</name>
    <dbReference type="NCBI Taxonomy" id="1704032"/>
    <lineage>
        <taxon>Bacteria</taxon>
        <taxon>candidate division KD3-62</taxon>
    </lineage>
</organism>
<dbReference type="PROSITE" id="PS00088">
    <property type="entry name" value="SOD_MN"/>
    <property type="match status" value="1"/>
</dbReference>
<feature type="binding site" evidence="5">
    <location>
        <position position="159"/>
    </location>
    <ligand>
        <name>Mn(2+)</name>
        <dbReference type="ChEBI" id="CHEBI:29035"/>
    </ligand>
</feature>
<comment type="similarity">
    <text evidence="1 6">Belongs to the iron/manganese superoxide dismutase family.</text>
</comment>
<dbReference type="SUPFAM" id="SSF46609">
    <property type="entry name" value="Fe,Mn superoxide dismutase (SOD), N-terminal domain"/>
    <property type="match status" value="1"/>
</dbReference>